<protein>
    <recommendedName>
        <fullName evidence="3">FAS1 domain-containing protein</fullName>
    </recommendedName>
</protein>
<dbReference type="KEGG" id="dcr:108211800"/>
<dbReference type="Proteomes" id="UP000077755">
    <property type="component" value="Chromosome 3"/>
</dbReference>
<reference evidence="4" key="2">
    <citation type="submission" date="2022-03" db="EMBL/GenBank/DDBJ databases">
        <title>Draft title - Genomic analysis of global carrot germplasm unveils the trajectory of domestication and the origin of high carotenoid orange carrot.</title>
        <authorList>
            <person name="Iorizzo M."/>
            <person name="Ellison S."/>
            <person name="Senalik D."/>
            <person name="Macko-Podgorni A."/>
            <person name="Grzebelus D."/>
            <person name="Bostan H."/>
            <person name="Rolling W."/>
            <person name="Curaba J."/>
            <person name="Simon P."/>
        </authorList>
    </citation>
    <scope>NUCLEOTIDE SEQUENCE</scope>
    <source>
        <tissue evidence="4">Leaf</tissue>
    </source>
</reference>
<dbReference type="InterPro" id="IPR036378">
    <property type="entry name" value="FAS1_dom_sf"/>
</dbReference>
<feature type="transmembrane region" description="Helical" evidence="2">
    <location>
        <begin position="12"/>
        <end position="34"/>
    </location>
</feature>
<dbReference type="PANTHER" id="PTHR37232">
    <property type="entry name" value="FASCICLIN DOMAIN PROTEIN"/>
    <property type="match status" value="1"/>
</dbReference>
<dbReference type="AlphaFoldDB" id="A0AAF0WS42"/>
<reference evidence="4" key="1">
    <citation type="journal article" date="2016" name="Nat. Genet.">
        <title>A high-quality carrot genome assembly provides new insights into carotenoid accumulation and asterid genome evolution.</title>
        <authorList>
            <person name="Iorizzo M."/>
            <person name="Ellison S."/>
            <person name="Senalik D."/>
            <person name="Zeng P."/>
            <person name="Satapoomin P."/>
            <person name="Huang J."/>
            <person name="Bowman M."/>
            <person name="Iovene M."/>
            <person name="Sanseverino W."/>
            <person name="Cavagnaro P."/>
            <person name="Yildiz M."/>
            <person name="Macko-Podgorni A."/>
            <person name="Moranska E."/>
            <person name="Grzebelus E."/>
            <person name="Grzebelus D."/>
            <person name="Ashrafi H."/>
            <person name="Zheng Z."/>
            <person name="Cheng S."/>
            <person name="Spooner D."/>
            <person name="Van Deynze A."/>
            <person name="Simon P."/>
        </authorList>
    </citation>
    <scope>NUCLEOTIDE SEQUENCE</scope>
    <source>
        <tissue evidence="4">Leaf</tissue>
    </source>
</reference>
<accession>A0AAF0WS42</accession>
<keyword evidence="2" id="KW-1133">Transmembrane helix</keyword>
<evidence type="ECO:0000256" key="1">
    <source>
        <dbReference type="ARBA" id="ARBA00007843"/>
    </source>
</evidence>
<keyword evidence="2" id="KW-0812">Transmembrane</keyword>
<dbReference type="PROSITE" id="PS50213">
    <property type="entry name" value="FAS1"/>
    <property type="match status" value="1"/>
</dbReference>
<dbReference type="PROSITE" id="PS51257">
    <property type="entry name" value="PROKAR_LIPOPROTEIN"/>
    <property type="match status" value="1"/>
</dbReference>
<evidence type="ECO:0000256" key="2">
    <source>
        <dbReference type="SAM" id="Phobius"/>
    </source>
</evidence>
<evidence type="ECO:0000313" key="5">
    <source>
        <dbReference type="Proteomes" id="UP000077755"/>
    </source>
</evidence>
<sequence>MKRSSFSRNVIAYVGVLITVSCLSVIIISVLRLPDVKMNLIMPRKLNHHVLQVENGHVIGKFGEMMLDMLPQDLVFTVFMPSQKAFERDLRLNLSESLVLGEKFDNTYAIISRILGFSVVPRRIVLGSVDVEKEKYYDSLSGFGLFVSKDKKGVLVINRVRSERVDVMRGKIVLHIMDGVIMDADFEQSVGPDFVEED</sequence>
<keyword evidence="2" id="KW-0472">Membrane</keyword>
<dbReference type="PANTHER" id="PTHR37232:SF2">
    <property type="entry name" value="FAS1 DOMAIN-CONTAINING PROTEIN"/>
    <property type="match status" value="1"/>
</dbReference>
<gene>
    <name evidence="4" type="ORF">DCAR_0314317</name>
</gene>
<comment type="similarity">
    <text evidence="1">Belongs to the fasciclin-like AGP family.</text>
</comment>
<dbReference type="EMBL" id="CP093345">
    <property type="protein sequence ID" value="WOG95015.1"/>
    <property type="molecule type" value="Genomic_DNA"/>
</dbReference>
<dbReference type="SUPFAM" id="SSF82153">
    <property type="entry name" value="FAS1 domain"/>
    <property type="match status" value="1"/>
</dbReference>
<proteinExistence type="inferred from homology"/>
<keyword evidence="5" id="KW-1185">Reference proteome</keyword>
<evidence type="ECO:0000259" key="3">
    <source>
        <dbReference type="PROSITE" id="PS50213"/>
    </source>
</evidence>
<evidence type="ECO:0000313" key="4">
    <source>
        <dbReference type="EMBL" id="WOG95015.1"/>
    </source>
</evidence>
<organism evidence="4 5">
    <name type="scientific">Daucus carota subsp. sativus</name>
    <name type="common">Carrot</name>
    <dbReference type="NCBI Taxonomy" id="79200"/>
    <lineage>
        <taxon>Eukaryota</taxon>
        <taxon>Viridiplantae</taxon>
        <taxon>Streptophyta</taxon>
        <taxon>Embryophyta</taxon>
        <taxon>Tracheophyta</taxon>
        <taxon>Spermatophyta</taxon>
        <taxon>Magnoliopsida</taxon>
        <taxon>eudicotyledons</taxon>
        <taxon>Gunneridae</taxon>
        <taxon>Pentapetalae</taxon>
        <taxon>asterids</taxon>
        <taxon>campanulids</taxon>
        <taxon>Apiales</taxon>
        <taxon>Apiaceae</taxon>
        <taxon>Apioideae</taxon>
        <taxon>Scandiceae</taxon>
        <taxon>Daucinae</taxon>
        <taxon>Daucus</taxon>
        <taxon>Daucus sect. Daucus</taxon>
    </lineage>
</organism>
<name>A0AAF0WS42_DAUCS</name>
<dbReference type="Pfam" id="PF02469">
    <property type="entry name" value="Fasciclin"/>
    <property type="match status" value="1"/>
</dbReference>
<dbReference type="Gene3D" id="2.30.180.10">
    <property type="entry name" value="FAS1 domain"/>
    <property type="match status" value="1"/>
</dbReference>
<dbReference type="InterPro" id="IPR000782">
    <property type="entry name" value="FAS1_domain"/>
</dbReference>
<feature type="domain" description="FAS1" evidence="3">
    <location>
        <begin position="46"/>
        <end position="181"/>
    </location>
</feature>